<dbReference type="SUPFAM" id="SSF50129">
    <property type="entry name" value="GroES-like"/>
    <property type="match status" value="1"/>
</dbReference>
<dbReference type="InterPro" id="IPR011032">
    <property type="entry name" value="GroES-like_sf"/>
</dbReference>
<dbReference type="InterPro" id="IPR013149">
    <property type="entry name" value="ADH-like_C"/>
</dbReference>
<dbReference type="SMART" id="SM00829">
    <property type="entry name" value="PKS_ER"/>
    <property type="match status" value="1"/>
</dbReference>
<gene>
    <name evidence="2" type="ORF">RFM23_13430</name>
</gene>
<dbReference type="Pfam" id="PF08240">
    <property type="entry name" value="ADH_N"/>
    <property type="match status" value="1"/>
</dbReference>
<dbReference type="InterPro" id="IPR052711">
    <property type="entry name" value="Zinc_ADH-like"/>
</dbReference>
<dbReference type="InterPro" id="IPR036291">
    <property type="entry name" value="NAD(P)-bd_dom_sf"/>
</dbReference>
<dbReference type="Gene3D" id="3.40.50.720">
    <property type="entry name" value="NAD(P)-binding Rossmann-like Domain"/>
    <property type="match status" value="1"/>
</dbReference>
<dbReference type="PANTHER" id="PTHR45033:SF2">
    <property type="entry name" value="ZINC-TYPE ALCOHOL DEHYDROGENASE-LIKE PROTEIN C1773.06C"/>
    <property type="match status" value="1"/>
</dbReference>
<evidence type="ECO:0000313" key="2">
    <source>
        <dbReference type="EMBL" id="MDX8538616.1"/>
    </source>
</evidence>
<evidence type="ECO:0000259" key="1">
    <source>
        <dbReference type="SMART" id="SM00829"/>
    </source>
</evidence>
<sequence>MDDMTEAWRMTGFGLDKLVRGAVPLPSVGRRALLVAVRAVALNFKDLLLIDGKLPAMSLPFVPASDAVGEVVAIGSEVTRFRVGDRVLGQVIADWADGDGPPVLHRQTLGLSLPGVLARHVVFGEDAAVPAPASLGDEEAATLPIAALTAWSALVESGRSRPGTTVLIEGTGGVALFALQFALAFGQVPILLSRHADKLERARMLGARLCLDTGANPDWSAQVRTLRGGRGVDHVLELIGGANLRQSIETVAAGGLVSLIGQLAGTELAVPTPVLTRNRITLQGIATGSRRQFEHMNVAIEALGVRPVIDAVYPFEAVHEAFDHQRRGPFGKVVISMG</sequence>
<accession>A0ABU5AMX0</accession>
<dbReference type="InterPro" id="IPR013154">
    <property type="entry name" value="ADH-like_N"/>
</dbReference>
<feature type="domain" description="Enoyl reductase (ER)" evidence="1">
    <location>
        <begin position="14"/>
        <end position="335"/>
    </location>
</feature>
<dbReference type="RefSeq" id="WP_210215014.1">
    <property type="nucleotide sequence ID" value="NZ_JAVIIP010000006.1"/>
</dbReference>
<dbReference type="SUPFAM" id="SSF51735">
    <property type="entry name" value="NAD(P)-binding Rossmann-fold domains"/>
    <property type="match status" value="1"/>
</dbReference>
<name>A0ABU5AMX0_9HYPH</name>
<dbReference type="EMBL" id="JAVIIP010000006">
    <property type="protein sequence ID" value="MDX8538616.1"/>
    <property type="molecule type" value="Genomic_DNA"/>
</dbReference>
<reference evidence="2 3" key="1">
    <citation type="submission" date="2023-08" db="EMBL/GenBank/DDBJ databases">
        <title>Implementing the SeqCode for naming new Mesorhizobium species isolated from Vachellia karroo root nodules.</title>
        <authorList>
            <person name="Van Lill M."/>
        </authorList>
    </citation>
    <scope>NUCLEOTIDE SEQUENCE [LARGE SCALE GENOMIC DNA]</scope>
    <source>
        <strain evidence="2 3">VK4B</strain>
    </source>
</reference>
<keyword evidence="3" id="KW-1185">Reference proteome</keyword>
<proteinExistence type="predicted"/>
<organism evidence="2 3">
    <name type="scientific">Mesorhizobium abyssinicae</name>
    <dbReference type="NCBI Taxonomy" id="1209958"/>
    <lineage>
        <taxon>Bacteria</taxon>
        <taxon>Pseudomonadati</taxon>
        <taxon>Pseudomonadota</taxon>
        <taxon>Alphaproteobacteria</taxon>
        <taxon>Hyphomicrobiales</taxon>
        <taxon>Phyllobacteriaceae</taxon>
        <taxon>Mesorhizobium</taxon>
    </lineage>
</organism>
<dbReference type="InterPro" id="IPR020843">
    <property type="entry name" value="ER"/>
</dbReference>
<dbReference type="Proteomes" id="UP001276564">
    <property type="component" value="Unassembled WGS sequence"/>
</dbReference>
<evidence type="ECO:0000313" key="3">
    <source>
        <dbReference type="Proteomes" id="UP001276564"/>
    </source>
</evidence>
<dbReference type="CDD" id="cd08276">
    <property type="entry name" value="MDR7"/>
    <property type="match status" value="1"/>
</dbReference>
<dbReference type="PANTHER" id="PTHR45033">
    <property type="match status" value="1"/>
</dbReference>
<dbReference type="Gene3D" id="3.90.180.10">
    <property type="entry name" value="Medium-chain alcohol dehydrogenases, catalytic domain"/>
    <property type="match status" value="1"/>
</dbReference>
<comment type="caution">
    <text evidence="2">The sequence shown here is derived from an EMBL/GenBank/DDBJ whole genome shotgun (WGS) entry which is preliminary data.</text>
</comment>
<dbReference type="Pfam" id="PF00107">
    <property type="entry name" value="ADH_zinc_N"/>
    <property type="match status" value="1"/>
</dbReference>
<protein>
    <submittedName>
        <fullName evidence="2">NAD(P)-dependent alcohol dehydrogenase</fullName>
    </submittedName>
</protein>